<dbReference type="EMBL" id="JALKHS010000021">
    <property type="protein sequence ID" value="MCK0533431.1"/>
    <property type="molecule type" value="Genomic_DNA"/>
</dbReference>
<dbReference type="Proteomes" id="UP001203512">
    <property type="component" value="Unassembled WGS sequence"/>
</dbReference>
<organism evidence="1 2">
    <name type="scientific">Sphingobium agri</name>
    <dbReference type="NCBI Taxonomy" id="2933566"/>
    <lineage>
        <taxon>Bacteria</taxon>
        <taxon>Pseudomonadati</taxon>
        <taxon>Pseudomonadota</taxon>
        <taxon>Alphaproteobacteria</taxon>
        <taxon>Sphingomonadales</taxon>
        <taxon>Sphingomonadaceae</taxon>
        <taxon>Sphingobium</taxon>
    </lineage>
</organism>
<name>A0ABT0E237_9SPHN</name>
<reference evidence="1 2" key="1">
    <citation type="submission" date="2022-04" db="EMBL/GenBank/DDBJ databases">
        <authorList>
            <person name="Huq M.A."/>
        </authorList>
    </citation>
    <scope>NUCLEOTIDE SEQUENCE [LARGE SCALE GENOMIC DNA]</scope>
    <source>
        <strain evidence="1 2">MAH-33</strain>
    </source>
</reference>
<sequence length="184" mass="19907">MWVGRLVEEGGAWLKAKLAAEESLDKIAPQVISAFVPSAADKEWLSLYAIADEAEAELLAAALRYNQGNIVACHFATADTSHLEALGIAIRKTAGTTYHPWANDRHYEIHIPDLGGLTRALQAFAAGPYFRVEQPTVLTCLQTSAVEGKIDIDALVEPTKINGQVATRTMELVKTSHLQLSPAT</sequence>
<evidence type="ECO:0000313" key="2">
    <source>
        <dbReference type="Proteomes" id="UP001203512"/>
    </source>
</evidence>
<accession>A0ABT0E237</accession>
<gene>
    <name evidence="1" type="ORF">MU848_17715</name>
</gene>
<proteinExistence type="predicted"/>
<protein>
    <submittedName>
        <fullName evidence="1">Uncharacterized protein</fullName>
    </submittedName>
</protein>
<keyword evidence="2" id="KW-1185">Reference proteome</keyword>
<evidence type="ECO:0000313" key="1">
    <source>
        <dbReference type="EMBL" id="MCK0533431.1"/>
    </source>
</evidence>
<comment type="caution">
    <text evidence="1">The sequence shown here is derived from an EMBL/GenBank/DDBJ whole genome shotgun (WGS) entry which is preliminary data.</text>
</comment>